<name>A0AAD9ZFF0_9LECA</name>
<organism evidence="1 2">
    <name type="scientific">Lepraria neglecta</name>
    <dbReference type="NCBI Taxonomy" id="209136"/>
    <lineage>
        <taxon>Eukaryota</taxon>
        <taxon>Fungi</taxon>
        <taxon>Dikarya</taxon>
        <taxon>Ascomycota</taxon>
        <taxon>Pezizomycotina</taxon>
        <taxon>Lecanoromycetes</taxon>
        <taxon>OSLEUM clade</taxon>
        <taxon>Lecanoromycetidae</taxon>
        <taxon>Lecanorales</taxon>
        <taxon>Lecanorineae</taxon>
        <taxon>Stereocaulaceae</taxon>
        <taxon>Lepraria</taxon>
    </lineage>
</organism>
<gene>
    <name evidence="1" type="ORF">OEA41_002609</name>
</gene>
<dbReference type="AlphaFoldDB" id="A0AAD9ZFF0"/>
<proteinExistence type="predicted"/>
<evidence type="ECO:0000313" key="1">
    <source>
        <dbReference type="EMBL" id="KAK3175362.1"/>
    </source>
</evidence>
<dbReference type="Proteomes" id="UP001276659">
    <property type="component" value="Unassembled WGS sequence"/>
</dbReference>
<protein>
    <submittedName>
        <fullName evidence="1">Uncharacterized protein</fullName>
    </submittedName>
</protein>
<sequence length="168" mass="18789">MHDPALTFPTVACLERDILTCGKVKQNSCVFYSFGAPGTDARGFADNELGGKGITFKNALDDKYMAEVIHHPRFGDVAQNEYFALRLVNSENLNRREIFVRKLAQAFASVCSDQAYLMVLHYNGMGGGVGIYQGPWEPANKPAQDIKDNVWQKDEFPQLTKNNKINKV</sequence>
<comment type="caution">
    <text evidence="1">The sequence shown here is derived from an EMBL/GenBank/DDBJ whole genome shotgun (WGS) entry which is preliminary data.</text>
</comment>
<keyword evidence="2" id="KW-1185">Reference proteome</keyword>
<dbReference type="EMBL" id="JASNWA010000006">
    <property type="protein sequence ID" value="KAK3175362.1"/>
    <property type="molecule type" value="Genomic_DNA"/>
</dbReference>
<reference evidence="1" key="1">
    <citation type="submission" date="2022-11" db="EMBL/GenBank/DDBJ databases">
        <title>Chromosomal genome sequence assembly and mating type (MAT) locus characterization of the leprose asexual lichenized fungus Lepraria neglecta (Nyl.) Erichsen.</title>
        <authorList>
            <person name="Allen J.L."/>
            <person name="Pfeffer B."/>
        </authorList>
    </citation>
    <scope>NUCLEOTIDE SEQUENCE</scope>
    <source>
        <strain evidence="1">Allen 5258</strain>
    </source>
</reference>
<evidence type="ECO:0000313" key="2">
    <source>
        <dbReference type="Proteomes" id="UP001276659"/>
    </source>
</evidence>
<accession>A0AAD9ZFF0</accession>